<dbReference type="PANTHER" id="PTHR35586">
    <property type="entry name" value="SLL1691 PROTEIN"/>
    <property type="match status" value="1"/>
</dbReference>
<evidence type="ECO:0000313" key="2">
    <source>
        <dbReference type="EMBL" id="MDH6062194.1"/>
    </source>
</evidence>
<reference evidence="2 3" key="1">
    <citation type="journal article" date="2023" name="J. Phycol.">
        <title>Chrysosporum ovalisporum is synonymous with the true-branching cyanobacterium Umezakia natans (Nostocales/Aphanizomenonaceae).</title>
        <authorList>
            <person name="McGregor G.B."/>
            <person name="Sendall B.C."/>
            <person name="Niiyama Y."/>
            <person name="Tuji A."/>
            <person name="Willis A."/>
        </authorList>
    </citation>
    <scope>NUCLEOTIDE SEQUENCE [LARGE SCALE GENOMIC DNA]</scope>
    <source>
        <strain evidence="2 3">ANA360D</strain>
    </source>
</reference>
<organism evidence="2 3">
    <name type="scientific">Chrysosporum bergii ANA360D</name>
    <dbReference type="NCBI Taxonomy" id="617107"/>
    <lineage>
        <taxon>Bacteria</taxon>
        <taxon>Bacillati</taxon>
        <taxon>Cyanobacteriota</taxon>
        <taxon>Cyanophyceae</taxon>
        <taxon>Nostocales</taxon>
        <taxon>Nodulariaceae</taxon>
        <taxon>Chrysosporum</taxon>
    </lineage>
</organism>
<protein>
    <submittedName>
        <fullName evidence="2">DUF2887 domain-containing protein</fullName>
    </submittedName>
</protein>
<dbReference type="InterPro" id="IPR022573">
    <property type="entry name" value="DUF2887"/>
</dbReference>
<dbReference type="PANTHER" id="PTHR35586:SF2">
    <property type="entry name" value="SLL1542 PROTEIN"/>
    <property type="match status" value="1"/>
</dbReference>
<sequence>MKTDKWFYQLFLNQPSLLAELIPGLPRECQYDYSAPVIKEQEFRLDGIFTPSNPDQNMAVVFVEAQMQPDRDFYARYFAEVYLYLKQYKITRQWRGLLILKSRSQELGSEIPYQWQLLEQVQRVYLEDLKEEKELSPNLAMLQLIILPKGKTGKAAQELLKSAKSDQEFRQRLDLVQAILVNKFPQLTPAEILEMLDLKSEDISHTRYYQVVFQEGKQQGEQKGEQRGEQKGEAKLIIRLLNRRCGVLTPSQETQIRKLPIPQLEALGDALLDFTSMSDLDEWLNTQVISETKE</sequence>
<keyword evidence="3" id="KW-1185">Reference proteome</keyword>
<comment type="caution">
    <text evidence="2">The sequence shown here is derived from an EMBL/GenBank/DDBJ whole genome shotgun (WGS) entry which is preliminary data.</text>
</comment>
<dbReference type="AlphaFoldDB" id="A0AA43GUX6"/>
<dbReference type="EMBL" id="JANQDH010000120">
    <property type="protein sequence ID" value="MDH6062194.1"/>
    <property type="molecule type" value="Genomic_DNA"/>
</dbReference>
<evidence type="ECO:0000259" key="1">
    <source>
        <dbReference type="Pfam" id="PF14261"/>
    </source>
</evidence>
<feature type="domain" description="DUF4351" evidence="1">
    <location>
        <begin position="226"/>
        <end position="284"/>
    </location>
</feature>
<gene>
    <name evidence="2" type="ORF">NWP17_17430</name>
</gene>
<accession>A0AA43GUX6</accession>
<dbReference type="InterPro" id="IPR025587">
    <property type="entry name" value="DUF4351"/>
</dbReference>
<proteinExistence type="predicted"/>
<dbReference type="Pfam" id="PF14261">
    <property type="entry name" value="DUF4351"/>
    <property type="match status" value="1"/>
</dbReference>
<name>A0AA43GUX6_9CYAN</name>
<dbReference type="Pfam" id="PF11103">
    <property type="entry name" value="DUF2887"/>
    <property type="match status" value="1"/>
</dbReference>
<dbReference type="RefSeq" id="WP_280656133.1">
    <property type="nucleotide sequence ID" value="NZ_JANQDH010000120.1"/>
</dbReference>
<dbReference type="Proteomes" id="UP001159387">
    <property type="component" value="Unassembled WGS sequence"/>
</dbReference>
<evidence type="ECO:0000313" key="3">
    <source>
        <dbReference type="Proteomes" id="UP001159387"/>
    </source>
</evidence>